<evidence type="ECO:0008006" key="3">
    <source>
        <dbReference type="Google" id="ProtNLM"/>
    </source>
</evidence>
<proteinExistence type="predicted"/>
<name>A0A5S9F3N1_UABAM</name>
<gene>
    <name evidence="1" type="ORF">UABAM_03268</name>
</gene>
<dbReference type="KEGG" id="uam:UABAM_03268"/>
<dbReference type="RefSeq" id="WP_151969035.1">
    <property type="nucleotide sequence ID" value="NZ_AP019860.1"/>
</dbReference>
<dbReference type="Proteomes" id="UP000326354">
    <property type="component" value="Chromosome"/>
</dbReference>
<dbReference type="AlphaFoldDB" id="A0A5S9F3N1"/>
<evidence type="ECO:0000313" key="2">
    <source>
        <dbReference type="Proteomes" id="UP000326354"/>
    </source>
</evidence>
<sequence>MKKSMIFLISFLVLVGCQSRRYTFRSVETISNDANSVQEVHPIKFKIAFGGIKKTEQDVSPTAKFSFKITNVGNEPITINPHSYNLIDDEANNFSPTVQNASPSIVLYPQSSTNFTLLYPFPPGYNLRKIGSFRITWNYDIGGVKYRRLTKFIKREVEYRTSYYYNYPHFYYYPSFYSSFSFGHRHRRRFRTGFGFGFGGGACY</sequence>
<dbReference type="PROSITE" id="PS51257">
    <property type="entry name" value="PROKAR_LIPOPROTEIN"/>
    <property type="match status" value="1"/>
</dbReference>
<protein>
    <recommendedName>
        <fullName evidence="3">Lipoprotein</fullName>
    </recommendedName>
</protein>
<organism evidence="1 2">
    <name type="scientific">Uabimicrobium amorphum</name>
    <dbReference type="NCBI Taxonomy" id="2596890"/>
    <lineage>
        <taxon>Bacteria</taxon>
        <taxon>Pseudomonadati</taxon>
        <taxon>Planctomycetota</taxon>
        <taxon>Candidatus Uabimicrobiia</taxon>
        <taxon>Candidatus Uabimicrobiales</taxon>
        <taxon>Candidatus Uabimicrobiaceae</taxon>
        <taxon>Candidatus Uabimicrobium</taxon>
    </lineage>
</organism>
<dbReference type="EMBL" id="AP019860">
    <property type="protein sequence ID" value="BBM84907.1"/>
    <property type="molecule type" value="Genomic_DNA"/>
</dbReference>
<reference evidence="1 2" key="1">
    <citation type="submission" date="2019-08" db="EMBL/GenBank/DDBJ databases">
        <title>Complete genome sequence of Candidatus Uab amorphum.</title>
        <authorList>
            <person name="Shiratori T."/>
            <person name="Suzuki S."/>
            <person name="Kakizawa Y."/>
            <person name="Ishida K."/>
        </authorList>
    </citation>
    <scope>NUCLEOTIDE SEQUENCE [LARGE SCALE GENOMIC DNA]</scope>
    <source>
        <strain evidence="1 2">SRT547</strain>
    </source>
</reference>
<accession>A0A5S9F3N1</accession>
<evidence type="ECO:0000313" key="1">
    <source>
        <dbReference type="EMBL" id="BBM84907.1"/>
    </source>
</evidence>
<keyword evidence="2" id="KW-1185">Reference proteome</keyword>